<dbReference type="GO" id="GO:0003676">
    <property type="term" value="F:nucleic acid binding"/>
    <property type="evidence" value="ECO:0007669"/>
    <property type="project" value="InterPro"/>
</dbReference>
<feature type="domain" description="RSE1/DDB1/CPSF1 first beta-propeller" evidence="6">
    <location>
        <begin position="9"/>
        <end position="114"/>
    </location>
</feature>
<feature type="compositionally biased region" description="Basic and acidic residues" evidence="3">
    <location>
        <begin position="552"/>
        <end position="577"/>
    </location>
</feature>
<dbReference type="Pfam" id="PF03178">
    <property type="entry name" value="CPSF_A"/>
    <property type="match status" value="1"/>
</dbReference>
<feature type="transmembrane region" description="Helical" evidence="4">
    <location>
        <begin position="163"/>
        <end position="184"/>
    </location>
</feature>
<evidence type="ECO:0000259" key="6">
    <source>
        <dbReference type="Pfam" id="PF10433"/>
    </source>
</evidence>
<protein>
    <submittedName>
        <fullName evidence="8">Uncharacterized protein</fullName>
    </submittedName>
</protein>
<dbReference type="EMBL" id="ML769520">
    <property type="protein sequence ID" value="KAE9396070.1"/>
    <property type="molecule type" value="Genomic_DNA"/>
</dbReference>
<keyword evidence="2" id="KW-0539">Nucleus</keyword>
<proteinExistence type="predicted"/>
<keyword evidence="4" id="KW-0472">Membrane</keyword>
<feature type="region of interest" description="Disordered" evidence="3">
    <location>
        <begin position="804"/>
        <end position="826"/>
    </location>
</feature>
<sequence>MDIKKLKWNCTTEKFHHIRTHRLHGIVTGLERVQVLGDGRDRLLVSFKDAKIALLEWSSSVYDLITVSIHTYERAPQCLDIRPSFHSILRVDPLSRCAALLLPQDALAILPFTQNDVDSMEVVGDIPYSPSFILDLPTVIIFSMAATFSVITSITDLPFDSQTLVPCAVVGGLVVLTPNSIVYIDQASKRLVLPINGWASRVSDSAPPSSSSENLSLEGSRAIFISDTILLVILATGFMYTVTLSMDGKAVSGMTISLPLGQTTIPSSIYKLSELVFVASTQGPSVLLKPSMVDDGDIEMELPKASIAEAEAEEDVDMDEDIYGPTSKKSVAKKETSTTINTRKKLLFSMSDYLPSYGGINDMVFGLTRNGDKPAPILIASTSTGHLGGFTLFQRDLPATNAYLGGQRGVWCFALAGGNTKGAGDKVPKPKTYTSTDANPSPGMSRIAIPSSNATGTNSFNDITILARTPGTTIGAGPFFGGTAIVQVVTGAIRVLEYDGTERQVIKDIESSSPLPTLAGARPPIRACAISDPYILILREDDTMGLFVADPGKPDKVDKGKGGKVDKDSGKGKDPSKGKVRRKDMSMLGGKTSRYLTGCFFADHTGMLERHFVVEPGAGFDLGSRAGNANQWLMLVRPHGVLEIWTLPKLTLAFSVGMSFRTLENVLVDEDGNKDNPGCIDGGDRLRKKSKDSEIEQVLIAPLGQSKPEMHLFVLLRSGQLAIYRSTPASAPSPSTANTDNKRLAHLRIAFVRIFSKTFEIQNPGFGPGNPAFGSAGGFGAGSSVIAEQKRISRVFVPFRTTRTVDSGMRNPNEEQAEENEPGTTSATTITYSGVFFTGENPSWILATERGGVHLYPSGHAVVHAFAACEMGQGELAKGKTAGGSGSGEFIVYSDEGPSLLEWIPDFQLDHPLPMRSIPRGRAYSSVVFDPSTSLVVAASVLEASFASFDEEGARIWEKDAPNISDPTTECSSLELISPDLWVSMDGYEFATNEVVNAVACVTLETVSTETGSKEFIAVGTTVNRGEDLAAKGATYIFEIVEVVADPTMAPSRWYKLRLRCRDDAKGPVTALCGLNGYLVSSMGQKIFVRAFDSDERLVGVAFMDVGVYVTSLRTIKNLLLIGDAVKSVLFVAFQEDPYKLVLLAKDTRHLSVTTADFFFADDEMAIFTHDEEGIMRLYDYNPQDPESRDGRYLLLRSEFNSQAEYCTTALIARRTSADSVIPEAKLLCGATNGSIATITPVEESAAKRLQLLQGQLTRNIQHVAGLNPRALRIVRNDYVSKPLSKGVLDANLLMHFENSSTTKQTEMTKQIGTEVGVVRRDWMALNGPW</sequence>
<gene>
    <name evidence="8" type="ORF">BT96DRAFT_966575</name>
</gene>
<evidence type="ECO:0000256" key="2">
    <source>
        <dbReference type="ARBA" id="ARBA00023242"/>
    </source>
</evidence>
<evidence type="ECO:0000259" key="7">
    <source>
        <dbReference type="Pfam" id="PF23726"/>
    </source>
</evidence>
<feature type="transmembrane region" description="Helical" evidence="4">
    <location>
        <begin position="222"/>
        <end position="242"/>
    </location>
</feature>
<evidence type="ECO:0000313" key="8">
    <source>
        <dbReference type="EMBL" id="KAE9396070.1"/>
    </source>
</evidence>
<keyword evidence="9" id="KW-1185">Reference proteome</keyword>
<comment type="subcellular location">
    <subcellularLocation>
        <location evidence="1">Nucleus</location>
    </subcellularLocation>
</comment>
<dbReference type="Proteomes" id="UP000799118">
    <property type="component" value="Unassembled WGS sequence"/>
</dbReference>
<feature type="transmembrane region" description="Helical" evidence="4">
    <location>
        <begin position="132"/>
        <end position="151"/>
    </location>
</feature>
<accession>A0A6A4HE39</accession>
<dbReference type="Gene3D" id="2.130.10.10">
    <property type="entry name" value="YVTN repeat-like/Quinoprotein amine dehydrogenase"/>
    <property type="match status" value="3"/>
</dbReference>
<dbReference type="PANTHER" id="PTHR10644">
    <property type="entry name" value="DNA REPAIR/RNA PROCESSING CPSF FAMILY"/>
    <property type="match status" value="1"/>
</dbReference>
<keyword evidence="4" id="KW-0812">Transmembrane</keyword>
<evidence type="ECO:0000259" key="5">
    <source>
        <dbReference type="Pfam" id="PF03178"/>
    </source>
</evidence>
<name>A0A6A4HE39_9AGAR</name>
<dbReference type="InterPro" id="IPR015943">
    <property type="entry name" value="WD40/YVTN_repeat-like_dom_sf"/>
</dbReference>
<feature type="domain" description="RSE1/DDB1/CPSF1 second beta-propeller" evidence="7">
    <location>
        <begin position="471"/>
        <end position="867"/>
    </location>
</feature>
<dbReference type="InterPro" id="IPR050358">
    <property type="entry name" value="RSE1/DDB1/CFT1"/>
</dbReference>
<keyword evidence="4" id="KW-1133">Transmembrane helix</keyword>
<dbReference type="Pfam" id="PF23726">
    <property type="entry name" value="Beta-prop_RSE1_2nd"/>
    <property type="match status" value="1"/>
</dbReference>
<dbReference type="GO" id="GO:0005634">
    <property type="term" value="C:nucleus"/>
    <property type="evidence" value="ECO:0007669"/>
    <property type="project" value="UniProtKB-SubCell"/>
</dbReference>
<evidence type="ECO:0000313" key="9">
    <source>
        <dbReference type="Proteomes" id="UP000799118"/>
    </source>
</evidence>
<evidence type="ECO:0000256" key="1">
    <source>
        <dbReference type="ARBA" id="ARBA00004123"/>
    </source>
</evidence>
<dbReference type="Pfam" id="PF10433">
    <property type="entry name" value="Beta-prop_RSE1_1st"/>
    <property type="match status" value="1"/>
</dbReference>
<organism evidence="8 9">
    <name type="scientific">Gymnopus androsaceus JB14</name>
    <dbReference type="NCBI Taxonomy" id="1447944"/>
    <lineage>
        <taxon>Eukaryota</taxon>
        <taxon>Fungi</taxon>
        <taxon>Dikarya</taxon>
        <taxon>Basidiomycota</taxon>
        <taxon>Agaricomycotina</taxon>
        <taxon>Agaricomycetes</taxon>
        <taxon>Agaricomycetidae</taxon>
        <taxon>Agaricales</taxon>
        <taxon>Marasmiineae</taxon>
        <taxon>Omphalotaceae</taxon>
        <taxon>Gymnopus</taxon>
    </lineage>
</organism>
<dbReference type="InterPro" id="IPR018846">
    <property type="entry name" value="Beta-prop_RSE1/DDB1/CPSF1_1st"/>
</dbReference>
<evidence type="ECO:0000256" key="4">
    <source>
        <dbReference type="SAM" id="Phobius"/>
    </source>
</evidence>
<feature type="region of interest" description="Disordered" evidence="3">
    <location>
        <begin position="549"/>
        <end position="584"/>
    </location>
</feature>
<dbReference type="OrthoDB" id="6109at2759"/>
<reference evidence="8" key="1">
    <citation type="journal article" date="2019" name="Environ. Microbiol.">
        <title>Fungal ecological strategies reflected in gene transcription - a case study of two litter decomposers.</title>
        <authorList>
            <person name="Barbi F."/>
            <person name="Kohler A."/>
            <person name="Barry K."/>
            <person name="Baskaran P."/>
            <person name="Daum C."/>
            <person name="Fauchery L."/>
            <person name="Ihrmark K."/>
            <person name="Kuo A."/>
            <person name="LaButti K."/>
            <person name="Lipzen A."/>
            <person name="Morin E."/>
            <person name="Grigoriev I.V."/>
            <person name="Henrissat B."/>
            <person name="Lindahl B."/>
            <person name="Martin F."/>
        </authorList>
    </citation>
    <scope>NUCLEOTIDE SEQUENCE</scope>
    <source>
        <strain evidence="8">JB14</strain>
    </source>
</reference>
<feature type="domain" description="RSE1/DDB1/CPSF1 C-terminal" evidence="5">
    <location>
        <begin position="972"/>
        <end position="1298"/>
    </location>
</feature>
<dbReference type="InterPro" id="IPR058543">
    <property type="entry name" value="Beta-prop_RSE1/DDB1/CPSF1_2nd"/>
</dbReference>
<evidence type="ECO:0000256" key="3">
    <source>
        <dbReference type="SAM" id="MobiDB-lite"/>
    </source>
</evidence>
<feature type="region of interest" description="Disordered" evidence="3">
    <location>
        <begin position="424"/>
        <end position="443"/>
    </location>
</feature>
<dbReference type="InterPro" id="IPR004871">
    <property type="entry name" value="RSE1/DDB1/CPSF1_C"/>
</dbReference>